<dbReference type="EMBL" id="KN818354">
    <property type="protein sequence ID" value="KIL57915.1"/>
    <property type="molecule type" value="Genomic_DNA"/>
</dbReference>
<evidence type="ECO:0000313" key="2">
    <source>
        <dbReference type="Proteomes" id="UP000054549"/>
    </source>
</evidence>
<name>A0A0C2S5C0_AMAMK</name>
<dbReference type="HOGENOM" id="CLU_2412760_0_0_1"/>
<dbReference type="AlphaFoldDB" id="A0A0C2S5C0"/>
<sequence>MCRRTMRKVIFAPVVLDIHPRGCILCRIKPLTLSNNFREIAMATMAPLHTEKSIGHSIGPCGCLINCFFLSSRDERALENGHSVECCMRVAA</sequence>
<gene>
    <name evidence="1" type="ORF">M378DRAFT_171224</name>
</gene>
<organism evidence="1 2">
    <name type="scientific">Amanita muscaria (strain Koide BX008)</name>
    <dbReference type="NCBI Taxonomy" id="946122"/>
    <lineage>
        <taxon>Eukaryota</taxon>
        <taxon>Fungi</taxon>
        <taxon>Dikarya</taxon>
        <taxon>Basidiomycota</taxon>
        <taxon>Agaricomycotina</taxon>
        <taxon>Agaricomycetes</taxon>
        <taxon>Agaricomycetidae</taxon>
        <taxon>Agaricales</taxon>
        <taxon>Pluteineae</taxon>
        <taxon>Amanitaceae</taxon>
        <taxon>Amanita</taxon>
    </lineage>
</organism>
<dbReference type="Proteomes" id="UP000054549">
    <property type="component" value="Unassembled WGS sequence"/>
</dbReference>
<accession>A0A0C2S5C0</accession>
<proteinExistence type="predicted"/>
<dbReference type="InParanoid" id="A0A0C2S5C0"/>
<protein>
    <submittedName>
        <fullName evidence="1">Uncharacterized protein</fullName>
    </submittedName>
</protein>
<reference evidence="1 2" key="1">
    <citation type="submission" date="2014-04" db="EMBL/GenBank/DDBJ databases">
        <title>Evolutionary Origins and Diversification of the Mycorrhizal Mutualists.</title>
        <authorList>
            <consortium name="DOE Joint Genome Institute"/>
            <consortium name="Mycorrhizal Genomics Consortium"/>
            <person name="Kohler A."/>
            <person name="Kuo A."/>
            <person name="Nagy L.G."/>
            <person name="Floudas D."/>
            <person name="Copeland A."/>
            <person name="Barry K.W."/>
            <person name="Cichocki N."/>
            <person name="Veneault-Fourrey C."/>
            <person name="LaButti K."/>
            <person name="Lindquist E.A."/>
            <person name="Lipzen A."/>
            <person name="Lundell T."/>
            <person name="Morin E."/>
            <person name="Murat C."/>
            <person name="Riley R."/>
            <person name="Ohm R."/>
            <person name="Sun H."/>
            <person name="Tunlid A."/>
            <person name="Henrissat B."/>
            <person name="Grigoriev I.V."/>
            <person name="Hibbett D.S."/>
            <person name="Martin F."/>
        </authorList>
    </citation>
    <scope>NUCLEOTIDE SEQUENCE [LARGE SCALE GENOMIC DNA]</scope>
    <source>
        <strain evidence="1 2">Koide BX008</strain>
    </source>
</reference>
<keyword evidence="2" id="KW-1185">Reference proteome</keyword>
<evidence type="ECO:0000313" key="1">
    <source>
        <dbReference type="EMBL" id="KIL57915.1"/>
    </source>
</evidence>